<name>X0YME5_9ZZZZ</name>
<accession>X0YME5</accession>
<evidence type="ECO:0000256" key="1">
    <source>
        <dbReference type="SAM" id="Phobius"/>
    </source>
</evidence>
<evidence type="ECO:0000313" key="2">
    <source>
        <dbReference type="EMBL" id="GAG49673.1"/>
    </source>
</evidence>
<sequence length="51" mass="5353">MLEAAAASAGMVLFALFVRSGRPWVVVSGAGLVVTALAVVHSFRVERRPAE</sequence>
<gene>
    <name evidence="2" type="ORF">S01H1_83994</name>
</gene>
<dbReference type="EMBL" id="BARS01057232">
    <property type="protein sequence ID" value="GAG49673.1"/>
    <property type="molecule type" value="Genomic_DNA"/>
</dbReference>
<organism evidence="2">
    <name type="scientific">marine sediment metagenome</name>
    <dbReference type="NCBI Taxonomy" id="412755"/>
    <lineage>
        <taxon>unclassified sequences</taxon>
        <taxon>metagenomes</taxon>
        <taxon>ecological metagenomes</taxon>
    </lineage>
</organism>
<reference evidence="2" key="1">
    <citation type="journal article" date="2014" name="Front. Microbiol.">
        <title>High frequency of phylogenetically diverse reductive dehalogenase-homologous genes in deep subseafloor sedimentary metagenomes.</title>
        <authorList>
            <person name="Kawai M."/>
            <person name="Futagami T."/>
            <person name="Toyoda A."/>
            <person name="Takaki Y."/>
            <person name="Nishi S."/>
            <person name="Hori S."/>
            <person name="Arai W."/>
            <person name="Tsubouchi T."/>
            <person name="Morono Y."/>
            <person name="Uchiyama I."/>
            <person name="Ito T."/>
            <person name="Fujiyama A."/>
            <person name="Inagaki F."/>
            <person name="Takami H."/>
        </authorList>
    </citation>
    <scope>NUCLEOTIDE SEQUENCE</scope>
    <source>
        <strain evidence="2">Expedition CK06-06</strain>
    </source>
</reference>
<protein>
    <submittedName>
        <fullName evidence="2">Uncharacterized protein</fullName>
    </submittedName>
</protein>
<feature type="transmembrane region" description="Helical" evidence="1">
    <location>
        <begin position="24"/>
        <end position="43"/>
    </location>
</feature>
<keyword evidence="1" id="KW-0472">Membrane</keyword>
<proteinExistence type="predicted"/>
<keyword evidence="1" id="KW-1133">Transmembrane helix</keyword>
<dbReference type="AlphaFoldDB" id="X0YME5"/>
<keyword evidence="1" id="KW-0812">Transmembrane</keyword>
<comment type="caution">
    <text evidence="2">The sequence shown here is derived from an EMBL/GenBank/DDBJ whole genome shotgun (WGS) entry which is preliminary data.</text>
</comment>
<feature type="non-terminal residue" evidence="2">
    <location>
        <position position="51"/>
    </location>
</feature>